<keyword evidence="1" id="KW-1133">Transmembrane helix</keyword>
<evidence type="ECO:0000256" key="1">
    <source>
        <dbReference type="SAM" id="Phobius"/>
    </source>
</evidence>
<gene>
    <name evidence="2" type="ORF">S01H4_34503</name>
</gene>
<feature type="transmembrane region" description="Helical" evidence="1">
    <location>
        <begin position="132"/>
        <end position="152"/>
    </location>
</feature>
<reference evidence="2" key="1">
    <citation type="journal article" date="2014" name="Front. Microbiol.">
        <title>High frequency of phylogenetically diverse reductive dehalogenase-homologous genes in deep subseafloor sedimentary metagenomes.</title>
        <authorList>
            <person name="Kawai M."/>
            <person name="Futagami T."/>
            <person name="Toyoda A."/>
            <person name="Takaki Y."/>
            <person name="Nishi S."/>
            <person name="Hori S."/>
            <person name="Arai W."/>
            <person name="Tsubouchi T."/>
            <person name="Morono Y."/>
            <person name="Uchiyama I."/>
            <person name="Ito T."/>
            <person name="Fujiyama A."/>
            <person name="Inagaki F."/>
            <person name="Takami H."/>
        </authorList>
    </citation>
    <scope>NUCLEOTIDE SEQUENCE</scope>
    <source>
        <strain evidence="2">Expedition CK06-06</strain>
    </source>
</reference>
<feature type="transmembrane region" description="Helical" evidence="1">
    <location>
        <begin position="87"/>
        <end position="112"/>
    </location>
</feature>
<feature type="transmembrane region" description="Helical" evidence="1">
    <location>
        <begin position="56"/>
        <end position="75"/>
    </location>
</feature>
<dbReference type="AlphaFoldDB" id="X1BUM8"/>
<feature type="transmembrane region" description="Helical" evidence="1">
    <location>
        <begin position="12"/>
        <end position="36"/>
    </location>
</feature>
<sequence>MISDPPRNNRQLTRFFIPLALQAASQALSYPLVAMVASRGPGGPLNLAGLAQSTTIMIFLSMSCMTYVTTGMIYATSREGYQKFRDVVLMTGLGVIAVQTALCIPWLSHLLFGNLIGLPPSIESPAKNTLLASIPVQFLFFLRTPYLVIMYIGKATGKPA</sequence>
<name>X1BUM8_9ZZZZ</name>
<keyword evidence="1" id="KW-0472">Membrane</keyword>
<organism evidence="2">
    <name type="scientific">marine sediment metagenome</name>
    <dbReference type="NCBI Taxonomy" id="412755"/>
    <lineage>
        <taxon>unclassified sequences</taxon>
        <taxon>metagenomes</taxon>
        <taxon>ecological metagenomes</taxon>
    </lineage>
</organism>
<protein>
    <submittedName>
        <fullName evidence="2">Uncharacterized protein</fullName>
    </submittedName>
</protein>
<dbReference type="EMBL" id="BART01018260">
    <property type="protein sequence ID" value="GAG87888.1"/>
    <property type="molecule type" value="Genomic_DNA"/>
</dbReference>
<feature type="non-terminal residue" evidence="2">
    <location>
        <position position="160"/>
    </location>
</feature>
<comment type="caution">
    <text evidence="2">The sequence shown here is derived from an EMBL/GenBank/DDBJ whole genome shotgun (WGS) entry which is preliminary data.</text>
</comment>
<evidence type="ECO:0000313" key="2">
    <source>
        <dbReference type="EMBL" id="GAG87888.1"/>
    </source>
</evidence>
<keyword evidence="1" id="KW-0812">Transmembrane</keyword>
<proteinExistence type="predicted"/>
<accession>X1BUM8</accession>